<feature type="signal peptide" evidence="1">
    <location>
        <begin position="1"/>
        <end position="20"/>
    </location>
</feature>
<dbReference type="CDD" id="cd00158">
    <property type="entry name" value="RHOD"/>
    <property type="match status" value="1"/>
</dbReference>
<name>A0AAU7NTS2_9GAMM</name>
<dbReference type="PANTHER" id="PTHR44086:SF10">
    <property type="entry name" value="THIOSULFATE SULFURTRANSFERASE_RHODANESE-LIKE DOMAIN-CONTAINING PROTEIN 3"/>
    <property type="match status" value="1"/>
</dbReference>
<dbReference type="SUPFAM" id="SSF52821">
    <property type="entry name" value="Rhodanese/Cell cycle control phosphatase"/>
    <property type="match status" value="1"/>
</dbReference>
<dbReference type="EMBL" id="CP157743">
    <property type="protein sequence ID" value="XBS20357.1"/>
    <property type="molecule type" value="Genomic_DNA"/>
</dbReference>
<dbReference type="RefSeq" id="WP_305906872.1">
    <property type="nucleotide sequence ID" value="NZ_CP157743.1"/>
</dbReference>
<evidence type="ECO:0000259" key="2">
    <source>
        <dbReference type="PROSITE" id="PS50206"/>
    </source>
</evidence>
<dbReference type="PROSITE" id="PS50206">
    <property type="entry name" value="RHODANESE_3"/>
    <property type="match status" value="1"/>
</dbReference>
<dbReference type="SMART" id="SM00450">
    <property type="entry name" value="RHOD"/>
    <property type="match status" value="1"/>
</dbReference>
<keyword evidence="4" id="KW-1185">Reference proteome</keyword>
<gene>
    <name evidence="3" type="ORF">Q9L42_018720</name>
</gene>
<sequence length="146" mass="16003">MNIKTISIVILALFSSLLSAAELIDLSVPQLQAMRQNSEALIIDIRTEKEWQATGTLPASHKLQFFNASGDYDAEKWLAELKKLKSSPDQPVVLVCRSGNRSGMVGNFLAKQLGMKNVYHLSSGIESWLQAGQEVDAPCPNKVACK</sequence>
<reference evidence="3 4" key="1">
    <citation type="journal article" date="2024" name="Microbiology">
        <title>Methylomarinum rosea sp. nov., a novel halophilic methanotrophic bacterium from the hypersaline Lake Elton.</title>
        <authorList>
            <person name="Suleimanov R.Z."/>
            <person name="Oshkin I.Y."/>
            <person name="Danilova O.V."/>
            <person name="Suzina N.E."/>
            <person name="Dedysh S.N."/>
        </authorList>
    </citation>
    <scope>NUCLEOTIDE SEQUENCE [LARGE SCALE GENOMIC DNA]</scope>
    <source>
        <strain evidence="3 4">Ch1-1</strain>
    </source>
</reference>
<dbReference type="PANTHER" id="PTHR44086">
    <property type="entry name" value="THIOSULFATE SULFURTRANSFERASE RDL2, MITOCHONDRIAL-RELATED"/>
    <property type="match status" value="1"/>
</dbReference>
<evidence type="ECO:0000313" key="4">
    <source>
        <dbReference type="Proteomes" id="UP001225378"/>
    </source>
</evidence>
<feature type="domain" description="Rhodanese" evidence="2">
    <location>
        <begin position="36"/>
        <end position="137"/>
    </location>
</feature>
<dbReference type="InterPro" id="IPR036873">
    <property type="entry name" value="Rhodanese-like_dom_sf"/>
</dbReference>
<dbReference type="InterPro" id="IPR001763">
    <property type="entry name" value="Rhodanese-like_dom"/>
</dbReference>
<dbReference type="Gene3D" id="3.40.250.10">
    <property type="entry name" value="Rhodanese-like domain"/>
    <property type="match status" value="1"/>
</dbReference>
<evidence type="ECO:0000256" key="1">
    <source>
        <dbReference type="SAM" id="SignalP"/>
    </source>
</evidence>
<protein>
    <submittedName>
        <fullName evidence="3">Rhodanese-like domain-containing protein</fullName>
    </submittedName>
</protein>
<dbReference type="AlphaFoldDB" id="A0AAU7NTS2"/>
<feature type="chain" id="PRO_5043380727" evidence="1">
    <location>
        <begin position="21"/>
        <end position="146"/>
    </location>
</feature>
<keyword evidence="1" id="KW-0732">Signal</keyword>
<accession>A0AAU7NTS2</accession>
<dbReference type="Pfam" id="PF00581">
    <property type="entry name" value="Rhodanese"/>
    <property type="match status" value="1"/>
</dbReference>
<dbReference type="GO" id="GO:0004792">
    <property type="term" value="F:thiosulfate-cyanide sulfurtransferase activity"/>
    <property type="evidence" value="ECO:0007669"/>
    <property type="project" value="TreeGrafter"/>
</dbReference>
<evidence type="ECO:0000313" key="3">
    <source>
        <dbReference type="EMBL" id="XBS20357.1"/>
    </source>
</evidence>
<dbReference type="KEGG" id="mech:Q9L42_018720"/>
<dbReference type="Proteomes" id="UP001225378">
    <property type="component" value="Chromosome"/>
</dbReference>
<organism evidence="3 4">
    <name type="scientific">Methylomarinum roseum</name>
    <dbReference type="NCBI Taxonomy" id="3067653"/>
    <lineage>
        <taxon>Bacteria</taxon>
        <taxon>Pseudomonadati</taxon>
        <taxon>Pseudomonadota</taxon>
        <taxon>Gammaproteobacteria</taxon>
        <taxon>Methylococcales</taxon>
        <taxon>Methylococcaceae</taxon>
        <taxon>Methylomarinum</taxon>
    </lineage>
</organism>
<proteinExistence type="predicted"/>